<dbReference type="Gene3D" id="3.40.50.10990">
    <property type="entry name" value="GTP cyclohydrolase II"/>
    <property type="match status" value="1"/>
</dbReference>
<evidence type="ECO:0000256" key="2">
    <source>
        <dbReference type="ARBA" id="ARBA00004853"/>
    </source>
</evidence>
<reference evidence="12 13" key="1">
    <citation type="submission" date="2015-02" db="EMBL/GenBank/DDBJ databases">
        <title>Genome Sequencing of Rickettsiales.</title>
        <authorList>
            <person name="Daugherty S.C."/>
            <person name="Su Q."/>
            <person name="Abolude K."/>
            <person name="Beier-Sexton M."/>
            <person name="Carlyon J.A."/>
            <person name="Carter R."/>
            <person name="Day N.P."/>
            <person name="Dumler S.J."/>
            <person name="Dyachenko V."/>
            <person name="Godinez A."/>
            <person name="Kurtti T.J."/>
            <person name="Lichay M."/>
            <person name="Mullins K.E."/>
            <person name="Ott S."/>
            <person name="Pappas-Brown V."/>
            <person name="Paris D.H."/>
            <person name="Patel P."/>
            <person name="Richards A.L."/>
            <person name="Sadzewicz L."/>
            <person name="Sears K."/>
            <person name="Seidman D."/>
            <person name="Sengamalay N."/>
            <person name="Stenos J."/>
            <person name="Tallon L.J."/>
            <person name="Vincent G."/>
            <person name="Fraser C.M."/>
            <person name="Munderloh U."/>
            <person name="Dunning-Hotopp J.C."/>
        </authorList>
    </citation>
    <scope>NUCLEOTIDE SEQUENCE [LARGE SCALE GENOMIC DNA]</scope>
    <source>
        <strain evidence="12 13">RAC413</strain>
    </source>
</reference>
<evidence type="ECO:0000256" key="3">
    <source>
        <dbReference type="ARBA" id="ARBA00012762"/>
    </source>
</evidence>
<evidence type="ECO:0000256" key="6">
    <source>
        <dbReference type="ARBA" id="ARBA00022741"/>
    </source>
</evidence>
<evidence type="ECO:0000256" key="1">
    <source>
        <dbReference type="ARBA" id="ARBA00001947"/>
    </source>
</evidence>
<dbReference type="Proteomes" id="UP000033562">
    <property type="component" value="Unassembled WGS sequence"/>
</dbReference>
<dbReference type="UniPathway" id="UPA00275"/>
<evidence type="ECO:0000256" key="9">
    <source>
        <dbReference type="ARBA" id="ARBA00023134"/>
    </source>
</evidence>
<protein>
    <recommendedName>
        <fullName evidence="3">GTP cyclohydrolase II</fullName>
        <ecNumber evidence="3">3.5.4.25</ecNumber>
    </recommendedName>
</protein>
<dbReference type="RefSeq" id="WP_045809088.1">
    <property type="nucleotide sequence ID" value="NZ_LANX01000001.1"/>
</dbReference>
<dbReference type="EMBL" id="LANX01000001">
    <property type="protein sequence ID" value="KJV69357.1"/>
    <property type="molecule type" value="Genomic_DNA"/>
</dbReference>
<keyword evidence="13" id="KW-1185">Reference proteome</keyword>
<organism evidence="12 13">
    <name type="scientific">Candidatus Neoehrlichia procyonis str. RAC413</name>
    <dbReference type="NCBI Taxonomy" id="1359163"/>
    <lineage>
        <taxon>Bacteria</taxon>
        <taxon>Pseudomonadati</taxon>
        <taxon>Pseudomonadota</taxon>
        <taxon>Alphaproteobacteria</taxon>
        <taxon>Rickettsiales</taxon>
        <taxon>Anaplasmataceae</taxon>
        <taxon>Candidatus Neoehrlichia</taxon>
    </lineage>
</organism>
<comment type="catalytic activity">
    <reaction evidence="10">
        <text>GTP + 4 H2O = 2,5-diamino-6-hydroxy-4-(5-phosphoribosylamino)-pyrimidine + formate + 2 phosphate + 3 H(+)</text>
        <dbReference type="Rhea" id="RHEA:23704"/>
        <dbReference type="ChEBI" id="CHEBI:15377"/>
        <dbReference type="ChEBI" id="CHEBI:15378"/>
        <dbReference type="ChEBI" id="CHEBI:15740"/>
        <dbReference type="ChEBI" id="CHEBI:37565"/>
        <dbReference type="ChEBI" id="CHEBI:43474"/>
        <dbReference type="ChEBI" id="CHEBI:58614"/>
        <dbReference type="EC" id="3.5.4.25"/>
    </reaction>
</comment>
<dbReference type="CDD" id="cd00641">
    <property type="entry name" value="GTP_cyclohydro2"/>
    <property type="match status" value="1"/>
</dbReference>
<evidence type="ECO:0000256" key="7">
    <source>
        <dbReference type="ARBA" id="ARBA00022801"/>
    </source>
</evidence>
<dbReference type="PATRIC" id="fig|1359163.3.peg.719"/>
<keyword evidence="5" id="KW-0479">Metal-binding</keyword>
<evidence type="ECO:0000256" key="10">
    <source>
        <dbReference type="ARBA" id="ARBA00049295"/>
    </source>
</evidence>
<keyword evidence="7 12" id="KW-0378">Hydrolase</keyword>
<dbReference type="GO" id="GO:0046872">
    <property type="term" value="F:metal ion binding"/>
    <property type="evidence" value="ECO:0007669"/>
    <property type="project" value="UniProtKB-KW"/>
</dbReference>
<dbReference type="PANTHER" id="PTHR21327:SF18">
    <property type="entry name" value="3,4-DIHYDROXY-2-BUTANONE 4-PHOSPHATE SYNTHASE"/>
    <property type="match status" value="1"/>
</dbReference>
<proteinExistence type="predicted"/>
<evidence type="ECO:0000256" key="5">
    <source>
        <dbReference type="ARBA" id="ARBA00022723"/>
    </source>
</evidence>
<keyword evidence="9" id="KW-0342">GTP-binding</keyword>
<dbReference type="STRING" id="1359163.NLO413_0747"/>
<evidence type="ECO:0000256" key="4">
    <source>
        <dbReference type="ARBA" id="ARBA00022619"/>
    </source>
</evidence>
<dbReference type="GO" id="GO:0003935">
    <property type="term" value="F:GTP cyclohydrolase II activity"/>
    <property type="evidence" value="ECO:0007669"/>
    <property type="project" value="UniProtKB-EC"/>
</dbReference>
<dbReference type="InterPro" id="IPR000926">
    <property type="entry name" value="RibA"/>
</dbReference>
<evidence type="ECO:0000313" key="13">
    <source>
        <dbReference type="Proteomes" id="UP000033562"/>
    </source>
</evidence>
<evidence type="ECO:0000313" key="12">
    <source>
        <dbReference type="EMBL" id="KJV69357.1"/>
    </source>
</evidence>
<feature type="domain" description="GTP cyclohydrolase II" evidence="11">
    <location>
        <begin position="191"/>
        <end position="343"/>
    </location>
</feature>
<keyword evidence="6" id="KW-0547">Nucleotide-binding</keyword>
<dbReference type="GO" id="GO:0005525">
    <property type="term" value="F:GTP binding"/>
    <property type="evidence" value="ECO:0007669"/>
    <property type="project" value="UniProtKB-KW"/>
</dbReference>
<dbReference type="NCBIfam" id="NF001591">
    <property type="entry name" value="PRK00393.1"/>
    <property type="match status" value="1"/>
</dbReference>
<dbReference type="OrthoDB" id="9793111at2"/>
<dbReference type="Pfam" id="PF00925">
    <property type="entry name" value="GTP_cyclohydro2"/>
    <property type="match status" value="1"/>
</dbReference>
<accession>A0A0F3NNS5</accession>
<evidence type="ECO:0000256" key="8">
    <source>
        <dbReference type="ARBA" id="ARBA00022833"/>
    </source>
</evidence>
<dbReference type="EC" id="3.5.4.25" evidence="3"/>
<comment type="cofactor">
    <cofactor evidence="1">
        <name>Zn(2+)</name>
        <dbReference type="ChEBI" id="CHEBI:29105"/>
    </cofactor>
</comment>
<name>A0A0F3NNS5_9RICK</name>
<dbReference type="InterPro" id="IPR032677">
    <property type="entry name" value="GTP_cyclohydro_II"/>
</dbReference>
<dbReference type="GO" id="GO:0005829">
    <property type="term" value="C:cytosol"/>
    <property type="evidence" value="ECO:0007669"/>
    <property type="project" value="TreeGrafter"/>
</dbReference>
<dbReference type="SUPFAM" id="SSF142695">
    <property type="entry name" value="RibA-like"/>
    <property type="match status" value="1"/>
</dbReference>
<comment type="caution">
    <text evidence="12">The sequence shown here is derived from an EMBL/GenBank/DDBJ whole genome shotgun (WGS) entry which is preliminary data.</text>
</comment>
<dbReference type="GO" id="GO:0009231">
    <property type="term" value="P:riboflavin biosynthetic process"/>
    <property type="evidence" value="ECO:0007669"/>
    <property type="project" value="UniProtKB-UniPathway"/>
</dbReference>
<comment type="pathway">
    <text evidence="2">Cofactor biosynthesis; riboflavin biosynthesis; 5-amino-6-(D-ribitylamino)uracil from GTP: step 1/4.</text>
</comment>
<gene>
    <name evidence="12" type="ORF">NLO413_0747</name>
</gene>
<evidence type="ECO:0000259" key="11">
    <source>
        <dbReference type="Pfam" id="PF00925"/>
    </source>
</evidence>
<sequence length="369" mass="41824">MQNIFDSSNINNNLIERSISEIRRSTPVLLYNNNSFLLICSSELTNAELLQKLTLFSSQVYLLLTANRLNYIYNSNSCVLSRVLVNNYTIDEIYSLLAGHSVLKTIPLDKNKIIPSTNILDQCAISLTKLAKLLPSVLVIDIKFESLNNMINWCNNNGILYLQKSVLDQYKYNYALNEVCSSSLFLQNCCKSKIIVYRPNIGELEHYAIIIGEPNFSNPLVRIHSSCYTGDLLGSLSCDCRNQLHTAIKLMQNNQKGGIILYLAQDGRGIGLANKIRTYQLQTENNFDTVDANRFFGFEDDERVFIPAITMLRKLGISKLQLITNNPHKISEIQNHGFRISKVLPIAIDANKYNVNYINTKINRLGHVS</sequence>
<dbReference type="PANTHER" id="PTHR21327">
    <property type="entry name" value="GTP CYCLOHYDROLASE II-RELATED"/>
    <property type="match status" value="1"/>
</dbReference>
<keyword evidence="8" id="KW-0862">Zinc</keyword>
<dbReference type="GO" id="GO:0008686">
    <property type="term" value="F:3,4-dihydroxy-2-butanone-4-phosphate synthase activity"/>
    <property type="evidence" value="ECO:0007669"/>
    <property type="project" value="TreeGrafter"/>
</dbReference>
<dbReference type="AlphaFoldDB" id="A0A0F3NNS5"/>
<dbReference type="InterPro" id="IPR036144">
    <property type="entry name" value="RibA-like_sf"/>
</dbReference>
<keyword evidence="4" id="KW-0686">Riboflavin biosynthesis</keyword>